<name>A0ACC0VU53_9STRA</name>
<dbReference type="EMBL" id="CM047586">
    <property type="protein sequence ID" value="KAI9909286.1"/>
    <property type="molecule type" value="Genomic_DNA"/>
</dbReference>
<evidence type="ECO:0000313" key="2">
    <source>
        <dbReference type="Proteomes" id="UP001163321"/>
    </source>
</evidence>
<reference evidence="1 2" key="1">
    <citation type="journal article" date="2022" name="bioRxiv">
        <title>The genome of the oomycete Peronosclerospora sorghi, a cosmopolitan pathogen of maize and sorghum, is inflated with dispersed pseudogenes.</title>
        <authorList>
            <person name="Fletcher K."/>
            <person name="Martin F."/>
            <person name="Isakeit T."/>
            <person name="Cavanaugh K."/>
            <person name="Magill C."/>
            <person name="Michelmore R."/>
        </authorList>
    </citation>
    <scope>NUCLEOTIDE SEQUENCE [LARGE SCALE GENOMIC DNA]</scope>
    <source>
        <strain evidence="1">P6</strain>
    </source>
</reference>
<comment type="caution">
    <text evidence="1">The sequence shown here is derived from an EMBL/GenBank/DDBJ whole genome shotgun (WGS) entry which is preliminary data.</text>
</comment>
<accession>A0ACC0VU53</accession>
<dbReference type="Proteomes" id="UP001163321">
    <property type="component" value="Chromosome 7"/>
</dbReference>
<gene>
    <name evidence="1" type="ORF">PsorP6_015265</name>
</gene>
<keyword evidence="2" id="KW-1185">Reference proteome</keyword>
<evidence type="ECO:0000313" key="1">
    <source>
        <dbReference type="EMBL" id="KAI9909286.1"/>
    </source>
</evidence>
<proteinExistence type="predicted"/>
<organism evidence="1 2">
    <name type="scientific">Peronosclerospora sorghi</name>
    <dbReference type="NCBI Taxonomy" id="230839"/>
    <lineage>
        <taxon>Eukaryota</taxon>
        <taxon>Sar</taxon>
        <taxon>Stramenopiles</taxon>
        <taxon>Oomycota</taxon>
        <taxon>Peronosporomycetes</taxon>
        <taxon>Peronosporales</taxon>
        <taxon>Peronosporaceae</taxon>
        <taxon>Peronosclerospora</taxon>
    </lineage>
</organism>
<sequence length="125" mass="14157">MKVSELLQRLQSFPRTELVSTFVGTKPNSVGALLAGFFDYYVHRFNLEDEVLSVRTGKFKRASDLLSEDHRIEDICVSDETSWNQTATRYICCGRDHATRECGRLVRQHSTPGGACNAMSLFSDY</sequence>
<protein>
    <submittedName>
        <fullName evidence="1">Uncharacterized protein</fullName>
    </submittedName>
</protein>